<gene>
    <name evidence="1" type="ORF">KSP39_PZI010651</name>
</gene>
<dbReference type="Proteomes" id="UP001418222">
    <property type="component" value="Unassembled WGS sequence"/>
</dbReference>
<name>A0AAP0G723_9ASPA</name>
<organism evidence="1 2">
    <name type="scientific">Platanthera zijinensis</name>
    <dbReference type="NCBI Taxonomy" id="2320716"/>
    <lineage>
        <taxon>Eukaryota</taxon>
        <taxon>Viridiplantae</taxon>
        <taxon>Streptophyta</taxon>
        <taxon>Embryophyta</taxon>
        <taxon>Tracheophyta</taxon>
        <taxon>Spermatophyta</taxon>
        <taxon>Magnoliopsida</taxon>
        <taxon>Liliopsida</taxon>
        <taxon>Asparagales</taxon>
        <taxon>Orchidaceae</taxon>
        <taxon>Orchidoideae</taxon>
        <taxon>Orchideae</taxon>
        <taxon>Orchidinae</taxon>
        <taxon>Platanthera</taxon>
    </lineage>
</organism>
<keyword evidence="2" id="KW-1185">Reference proteome</keyword>
<comment type="caution">
    <text evidence="1">The sequence shown here is derived from an EMBL/GenBank/DDBJ whole genome shotgun (WGS) entry which is preliminary data.</text>
</comment>
<reference evidence="1 2" key="1">
    <citation type="journal article" date="2022" name="Nat. Plants">
        <title>Genomes of leafy and leafless Platanthera orchids illuminate the evolution of mycoheterotrophy.</title>
        <authorList>
            <person name="Li M.H."/>
            <person name="Liu K.W."/>
            <person name="Li Z."/>
            <person name="Lu H.C."/>
            <person name="Ye Q.L."/>
            <person name="Zhang D."/>
            <person name="Wang J.Y."/>
            <person name="Li Y.F."/>
            <person name="Zhong Z.M."/>
            <person name="Liu X."/>
            <person name="Yu X."/>
            <person name="Liu D.K."/>
            <person name="Tu X.D."/>
            <person name="Liu B."/>
            <person name="Hao Y."/>
            <person name="Liao X.Y."/>
            <person name="Jiang Y.T."/>
            <person name="Sun W.H."/>
            <person name="Chen J."/>
            <person name="Chen Y.Q."/>
            <person name="Ai Y."/>
            <person name="Zhai J.W."/>
            <person name="Wu S.S."/>
            <person name="Zhou Z."/>
            <person name="Hsiao Y.Y."/>
            <person name="Wu W.L."/>
            <person name="Chen Y.Y."/>
            <person name="Lin Y.F."/>
            <person name="Hsu J.L."/>
            <person name="Li C.Y."/>
            <person name="Wang Z.W."/>
            <person name="Zhao X."/>
            <person name="Zhong W.Y."/>
            <person name="Ma X.K."/>
            <person name="Ma L."/>
            <person name="Huang J."/>
            <person name="Chen G.Z."/>
            <person name="Huang M.Z."/>
            <person name="Huang L."/>
            <person name="Peng D.H."/>
            <person name="Luo Y.B."/>
            <person name="Zou S.Q."/>
            <person name="Chen S.P."/>
            <person name="Lan S."/>
            <person name="Tsai W.C."/>
            <person name="Van de Peer Y."/>
            <person name="Liu Z.J."/>
        </authorList>
    </citation>
    <scope>NUCLEOTIDE SEQUENCE [LARGE SCALE GENOMIC DNA]</scope>
    <source>
        <strain evidence="1">Lor287</strain>
    </source>
</reference>
<proteinExistence type="predicted"/>
<dbReference type="AlphaFoldDB" id="A0AAP0G723"/>
<dbReference type="EMBL" id="JBBWWQ010000008">
    <property type="protein sequence ID" value="KAK8941101.1"/>
    <property type="molecule type" value="Genomic_DNA"/>
</dbReference>
<evidence type="ECO:0000313" key="2">
    <source>
        <dbReference type="Proteomes" id="UP001418222"/>
    </source>
</evidence>
<accession>A0AAP0G723</accession>
<protein>
    <submittedName>
        <fullName evidence="1">Uncharacterized protein</fullName>
    </submittedName>
</protein>
<evidence type="ECO:0000313" key="1">
    <source>
        <dbReference type="EMBL" id="KAK8941101.1"/>
    </source>
</evidence>
<sequence>MINGLSPWGNKHLIPRSSLREPLESLCREHIGVIHHADLVGNADPSISNIRHSASFLINIELTM</sequence>